<dbReference type="PANTHER" id="PTHR31923">
    <property type="entry name" value="BSD DOMAIN-CONTAINING PROTEIN"/>
    <property type="match status" value="1"/>
</dbReference>
<evidence type="ECO:0000313" key="1">
    <source>
        <dbReference type="EMBL" id="KAL2487320.1"/>
    </source>
</evidence>
<keyword evidence="2" id="KW-1185">Reference proteome</keyword>
<reference evidence="2" key="1">
    <citation type="submission" date="2024-07" db="EMBL/GenBank/DDBJ databases">
        <title>Two chromosome-level genome assemblies of Korean endemic species Abeliophyllum distichum and Forsythia ovata (Oleaceae).</title>
        <authorList>
            <person name="Jang H."/>
        </authorList>
    </citation>
    <scope>NUCLEOTIDE SEQUENCE [LARGE SCALE GENOMIC DNA]</scope>
</reference>
<comment type="caution">
    <text evidence="1">The sequence shown here is derived from an EMBL/GenBank/DDBJ whole genome shotgun (WGS) entry which is preliminary data.</text>
</comment>
<dbReference type="Proteomes" id="UP001604336">
    <property type="component" value="Unassembled WGS sequence"/>
</dbReference>
<evidence type="ECO:0000313" key="2">
    <source>
        <dbReference type="Proteomes" id="UP001604336"/>
    </source>
</evidence>
<dbReference type="AlphaFoldDB" id="A0ABD1RFX6"/>
<protein>
    <submittedName>
        <fullName evidence="1">BSD domain-containing protein</fullName>
    </submittedName>
</protein>
<proteinExistence type="predicted"/>
<sequence>MTILHLYSLLPDVLLPALKKTFPSYSAALPPFFHRCRPNPPQLKRHRRGPSADMIAGMKNDLAEIQGTFKSGLSLFSLKFTSNLLQFPREMNDTDDEEEDLDKESDGIVGITEEIVDFVSKISSRPELWTDFPISLPDGN</sequence>
<name>A0ABD1RFX6_9LAMI</name>
<dbReference type="PANTHER" id="PTHR31923:SF9">
    <property type="entry name" value="BSD DOMAIN-CONTAINING PROTEIN"/>
    <property type="match status" value="1"/>
</dbReference>
<organism evidence="1 2">
    <name type="scientific">Abeliophyllum distichum</name>
    <dbReference type="NCBI Taxonomy" id="126358"/>
    <lineage>
        <taxon>Eukaryota</taxon>
        <taxon>Viridiplantae</taxon>
        <taxon>Streptophyta</taxon>
        <taxon>Embryophyta</taxon>
        <taxon>Tracheophyta</taxon>
        <taxon>Spermatophyta</taxon>
        <taxon>Magnoliopsida</taxon>
        <taxon>eudicotyledons</taxon>
        <taxon>Gunneridae</taxon>
        <taxon>Pentapetalae</taxon>
        <taxon>asterids</taxon>
        <taxon>lamiids</taxon>
        <taxon>Lamiales</taxon>
        <taxon>Oleaceae</taxon>
        <taxon>Forsythieae</taxon>
        <taxon>Abeliophyllum</taxon>
    </lineage>
</organism>
<accession>A0ABD1RFX6</accession>
<dbReference type="EMBL" id="JBFOLK010000009">
    <property type="protein sequence ID" value="KAL2487320.1"/>
    <property type="molecule type" value="Genomic_DNA"/>
</dbReference>
<gene>
    <name evidence="1" type="ORF">Adt_32076</name>
</gene>